<dbReference type="GO" id="GO:0005548">
    <property type="term" value="F:phospholipid transporter activity"/>
    <property type="evidence" value="ECO:0007669"/>
    <property type="project" value="TreeGrafter"/>
</dbReference>
<feature type="transmembrane region" description="Helical" evidence="7">
    <location>
        <begin position="236"/>
        <end position="258"/>
    </location>
</feature>
<dbReference type="PANTHER" id="PTHR30188">
    <property type="entry name" value="ABC TRANSPORTER PERMEASE PROTEIN-RELATED"/>
    <property type="match status" value="1"/>
</dbReference>
<dbReference type="Proteomes" id="UP000197003">
    <property type="component" value="Chromosome"/>
</dbReference>
<dbReference type="InterPro" id="IPR030802">
    <property type="entry name" value="Permease_MalE"/>
</dbReference>
<keyword evidence="6 7" id="KW-0472">Membrane</keyword>
<name>A0A1Z3N4V3_BDEBC</name>
<feature type="transmembrane region" description="Helical" evidence="7">
    <location>
        <begin position="147"/>
        <end position="172"/>
    </location>
</feature>
<evidence type="ECO:0000256" key="7">
    <source>
        <dbReference type="RuleBase" id="RU362044"/>
    </source>
</evidence>
<feature type="transmembrane region" description="Helical" evidence="7">
    <location>
        <begin position="6"/>
        <end position="26"/>
    </location>
</feature>
<dbReference type="GO" id="GO:0043190">
    <property type="term" value="C:ATP-binding cassette (ABC) transporter complex"/>
    <property type="evidence" value="ECO:0007669"/>
    <property type="project" value="InterPro"/>
</dbReference>
<dbReference type="OrthoDB" id="5291059at2"/>
<keyword evidence="3" id="KW-0813">Transport</keyword>
<dbReference type="EMBL" id="CP020946">
    <property type="protein sequence ID" value="ASD62499.1"/>
    <property type="molecule type" value="Genomic_DNA"/>
</dbReference>
<evidence type="ECO:0000313" key="9">
    <source>
        <dbReference type="Proteomes" id="UP000197003"/>
    </source>
</evidence>
<dbReference type="InterPro" id="IPR003453">
    <property type="entry name" value="ABC_MlaE_roteobac"/>
</dbReference>
<evidence type="ECO:0000256" key="6">
    <source>
        <dbReference type="ARBA" id="ARBA00023136"/>
    </source>
</evidence>
<organism evidence="8 9">
    <name type="scientific">Bdellovibrio bacteriovorus</name>
    <dbReference type="NCBI Taxonomy" id="959"/>
    <lineage>
        <taxon>Bacteria</taxon>
        <taxon>Pseudomonadati</taxon>
        <taxon>Bdellovibrionota</taxon>
        <taxon>Bdellovibrionia</taxon>
        <taxon>Bdellovibrionales</taxon>
        <taxon>Pseudobdellovibrionaceae</taxon>
        <taxon>Bdellovibrio</taxon>
    </lineage>
</organism>
<feature type="transmembrane region" description="Helical" evidence="7">
    <location>
        <begin position="205"/>
        <end position="224"/>
    </location>
</feature>
<comment type="similarity">
    <text evidence="2 7">Belongs to the MlaE permease family.</text>
</comment>
<dbReference type="NCBIfam" id="TIGR00056">
    <property type="entry name" value="MlaE family lipid ABC transporter permease subunit"/>
    <property type="match status" value="1"/>
</dbReference>
<dbReference type="Pfam" id="PF02405">
    <property type="entry name" value="MlaE"/>
    <property type="match status" value="1"/>
</dbReference>
<feature type="transmembrane region" description="Helical" evidence="7">
    <location>
        <begin position="47"/>
        <end position="69"/>
    </location>
</feature>
<keyword evidence="4 7" id="KW-0812">Transmembrane</keyword>
<evidence type="ECO:0000256" key="5">
    <source>
        <dbReference type="ARBA" id="ARBA00022989"/>
    </source>
</evidence>
<sequence length="262" mass="28559">MNNLALPFTVFMMEVLHFIGGVGLLSRDVFRETIRGRIYYKLISEQIYQIGMRSLPLIVITAVSIGMVMSLQFGMGLEKFGGKLYVPKLLAVTILREMGPVFTSLMLAARVGAGIASEIGSMVVTQQIDAIRALGTSPIKKIVIPRVLACLITLPILVSIANIVGNLGGLIIGATELNLDPNFYYLKVMTTSNIQDYLSGFAKTFFFALFIAIPSCYFGLNVKAGTKEVGIATTKAVVVSSILIVVGDFFLSKLFWIVEKMI</sequence>
<dbReference type="RefSeq" id="WP_088564136.1">
    <property type="nucleotide sequence ID" value="NZ_CP020946.1"/>
</dbReference>
<evidence type="ECO:0000256" key="1">
    <source>
        <dbReference type="ARBA" id="ARBA00004141"/>
    </source>
</evidence>
<protein>
    <submittedName>
        <fullName evidence="8">ABC transporter permease</fullName>
    </submittedName>
</protein>
<gene>
    <name evidence="8" type="ORF">B9G79_02415</name>
</gene>
<proteinExistence type="inferred from homology"/>
<dbReference type="PANTHER" id="PTHR30188:SF4">
    <property type="entry name" value="PROTEIN TRIGALACTOSYLDIACYLGLYCEROL 1, CHLOROPLASTIC"/>
    <property type="match status" value="1"/>
</dbReference>
<dbReference type="AlphaFoldDB" id="A0A1Z3N4V3"/>
<evidence type="ECO:0000313" key="8">
    <source>
        <dbReference type="EMBL" id="ASD62499.1"/>
    </source>
</evidence>
<comment type="subcellular location">
    <subcellularLocation>
        <location evidence="1">Membrane</location>
        <topology evidence="1">Multi-pass membrane protein</topology>
    </subcellularLocation>
</comment>
<reference evidence="8 9" key="1">
    <citation type="submission" date="2017-04" db="EMBL/GenBank/DDBJ databases">
        <title>Whole genome sequence of Bdellovibrio bacteriovorus strain SSB218315.</title>
        <authorList>
            <person name="Oyedara O."/>
            <person name="Rodriguez-Perez M.A."/>
        </authorList>
    </citation>
    <scope>NUCLEOTIDE SEQUENCE [LARGE SCALE GENOMIC DNA]</scope>
    <source>
        <strain evidence="8 9">SSB218315</strain>
    </source>
</reference>
<evidence type="ECO:0000256" key="3">
    <source>
        <dbReference type="ARBA" id="ARBA00022448"/>
    </source>
</evidence>
<evidence type="ECO:0000256" key="4">
    <source>
        <dbReference type="ARBA" id="ARBA00022692"/>
    </source>
</evidence>
<evidence type="ECO:0000256" key="2">
    <source>
        <dbReference type="ARBA" id="ARBA00007556"/>
    </source>
</evidence>
<keyword evidence="5 7" id="KW-1133">Transmembrane helix</keyword>
<accession>A0A1Z3N4V3</accession>